<dbReference type="AlphaFoldDB" id="A0A382QNA3"/>
<organism evidence="1">
    <name type="scientific">marine metagenome</name>
    <dbReference type="NCBI Taxonomy" id="408172"/>
    <lineage>
        <taxon>unclassified sequences</taxon>
        <taxon>metagenomes</taxon>
        <taxon>ecological metagenomes</taxon>
    </lineage>
</organism>
<name>A0A382QNA3_9ZZZZ</name>
<evidence type="ECO:0000313" key="1">
    <source>
        <dbReference type="EMBL" id="SVC86993.1"/>
    </source>
</evidence>
<accession>A0A382QNA3</accession>
<gene>
    <name evidence="1" type="ORF">METZ01_LOCUS339847</name>
</gene>
<feature type="non-terminal residue" evidence="1">
    <location>
        <position position="1"/>
    </location>
</feature>
<dbReference type="EMBL" id="UINC01115738">
    <property type="protein sequence ID" value="SVC86993.1"/>
    <property type="molecule type" value="Genomic_DNA"/>
</dbReference>
<feature type="non-terminal residue" evidence="1">
    <location>
        <position position="330"/>
    </location>
</feature>
<proteinExistence type="predicted"/>
<protein>
    <submittedName>
        <fullName evidence="1">Uncharacterized protein</fullName>
    </submittedName>
</protein>
<reference evidence="1" key="1">
    <citation type="submission" date="2018-05" db="EMBL/GenBank/DDBJ databases">
        <authorList>
            <person name="Lanie J.A."/>
            <person name="Ng W.-L."/>
            <person name="Kazmierczak K.M."/>
            <person name="Andrzejewski T.M."/>
            <person name="Davidsen T.M."/>
            <person name="Wayne K.J."/>
            <person name="Tettelin H."/>
            <person name="Glass J.I."/>
            <person name="Rusch D."/>
            <person name="Podicherti R."/>
            <person name="Tsui H.-C.T."/>
            <person name="Winkler M.E."/>
        </authorList>
    </citation>
    <scope>NUCLEOTIDE SEQUENCE</scope>
</reference>
<sequence length="330" mass="33717">AAGNNSLRGVIDDFAVFASALDEDQILALSEGDRSILPAAPTHPILVSARAGGLPGMGSYYVQTVGAVPGPWAFRDGVWVSDGSVSGCGGPYHDFLTSPDYIVTAAGEVSVSVDHRHAFEGAMWDAGQLWISVNGGAYADVGKDAFSANGYTNVAIVGNGIAKGENGFGNTSAGYADGSNITTTANLGSFAAGDAISVRFVALYDDCATGVKPNWVVSGVSSDQMVMSSVAGTANLEVVLIKRADALSGEKLSVNGTDVATSVDTDGSTITITGTATDLMPGTATATVTFNGISSSWTFNVPERAIDHGDGTITYNGHVAWEWWDGIGGA</sequence>